<sequence>MDGPTSPAELVFVAGATGYTGRAVVREAIAWGLDAVAHVRPDSARLDHWRAHFEELGARVDTTPWVPAEIQATLERLAPSQIHALLGTTRKRGKRGSGSAVADTYEAVDYGLPIMLLEAALASGSRPRFVYLSALGADRPSMNAYMAVRRRVELAVRESGLPYVIARPGFISGDDRDEPRAGERVASVISDGVLSVLGALGAKRTRARYSSLTGSELGAALVRLACTADEDGVIAEADALRAAATSRRGASGFVRG</sequence>
<dbReference type="Proteomes" id="UP000237968">
    <property type="component" value="Unassembled WGS sequence"/>
</dbReference>
<reference evidence="2 3" key="1">
    <citation type="submission" date="2018-03" db="EMBL/GenBank/DDBJ databases">
        <title>Draft Genome Sequences of the Obligatory Marine Myxobacteria Enhygromyxa salina SWB005.</title>
        <authorList>
            <person name="Poehlein A."/>
            <person name="Moghaddam J.A."/>
            <person name="Harms H."/>
            <person name="Alanjari M."/>
            <person name="Koenig G.M."/>
            <person name="Daniel R."/>
            <person name="Schaeberle T.F."/>
        </authorList>
    </citation>
    <scope>NUCLEOTIDE SEQUENCE [LARGE SCALE GENOMIC DNA]</scope>
    <source>
        <strain evidence="2 3">SWB005</strain>
    </source>
</reference>
<dbReference type="InterPro" id="IPR036291">
    <property type="entry name" value="NAD(P)-bd_dom_sf"/>
</dbReference>
<dbReference type="PANTHER" id="PTHR14097">
    <property type="entry name" value="OXIDOREDUCTASE HTATIP2"/>
    <property type="match status" value="1"/>
</dbReference>
<dbReference type="PANTHER" id="PTHR14097:SF7">
    <property type="entry name" value="OXIDOREDUCTASE HTATIP2"/>
    <property type="match status" value="1"/>
</dbReference>
<keyword evidence="3" id="KW-1185">Reference proteome</keyword>
<evidence type="ECO:0000313" key="2">
    <source>
        <dbReference type="EMBL" id="PRQ04489.1"/>
    </source>
</evidence>
<organism evidence="2 3">
    <name type="scientific">Enhygromyxa salina</name>
    <dbReference type="NCBI Taxonomy" id="215803"/>
    <lineage>
        <taxon>Bacteria</taxon>
        <taxon>Pseudomonadati</taxon>
        <taxon>Myxococcota</taxon>
        <taxon>Polyangia</taxon>
        <taxon>Nannocystales</taxon>
        <taxon>Nannocystaceae</taxon>
        <taxon>Enhygromyxa</taxon>
    </lineage>
</organism>
<proteinExistence type="predicted"/>
<gene>
    <name evidence="2" type="ORF">ENSA5_07200</name>
</gene>
<dbReference type="Gene3D" id="3.40.50.720">
    <property type="entry name" value="NAD(P)-binding Rossmann-like Domain"/>
    <property type="match status" value="1"/>
</dbReference>
<dbReference type="SUPFAM" id="SSF51735">
    <property type="entry name" value="NAD(P)-binding Rossmann-fold domains"/>
    <property type="match status" value="1"/>
</dbReference>
<dbReference type="Pfam" id="PF13460">
    <property type="entry name" value="NAD_binding_10"/>
    <property type="match status" value="1"/>
</dbReference>
<evidence type="ECO:0000259" key="1">
    <source>
        <dbReference type="Pfam" id="PF13460"/>
    </source>
</evidence>
<protein>
    <recommendedName>
        <fullName evidence="1">NAD(P)-binding domain-containing protein</fullName>
    </recommendedName>
</protein>
<name>A0A2S9YHA7_9BACT</name>
<evidence type="ECO:0000313" key="3">
    <source>
        <dbReference type="Proteomes" id="UP000237968"/>
    </source>
</evidence>
<dbReference type="AlphaFoldDB" id="A0A2S9YHA7"/>
<comment type="caution">
    <text evidence="2">The sequence shown here is derived from an EMBL/GenBank/DDBJ whole genome shotgun (WGS) entry which is preliminary data.</text>
</comment>
<accession>A0A2S9YHA7</accession>
<feature type="domain" description="NAD(P)-binding" evidence="1">
    <location>
        <begin position="15"/>
        <end position="182"/>
    </location>
</feature>
<dbReference type="RefSeq" id="WP_258182721.1">
    <property type="nucleotide sequence ID" value="NZ_PVNK01000037.1"/>
</dbReference>
<dbReference type="InterPro" id="IPR016040">
    <property type="entry name" value="NAD(P)-bd_dom"/>
</dbReference>
<dbReference type="EMBL" id="PVNK01000037">
    <property type="protein sequence ID" value="PRQ04489.1"/>
    <property type="molecule type" value="Genomic_DNA"/>
</dbReference>